<organism evidence="2 3">
    <name type="scientific">Caballeronia terrestris</name>
    <dbReference type="NCBI Taxonomy" id="1226301"/>
    <lineage>
        <taxon>Bacteria</taxon>
        <taxon>Pseudomonadati</taxon>
        <taxon>Pseudomonadota</taxon>
        <taxon>Betaproteobacteria</taxon>
        <taxon>Burkholderiales</taxon>
        <taxon>Burkholderiaceae</taxon>
        <taxon>Caballeronia</taxon>
    </lineage>
</organism>
<feature type="compositionally biased region" description="Low complexity" evidence="1">
    <location>
        <begin position="127"/>
        <end position="140"/>
    </location>
</feature>
<evidence type="ECO:0000313" key="3">
    <source>
        <dbReference type="Proteomes" id="UP000054925"/>
    </source>
</evidence>
<feature type="compositionally biased region" description="Polar residues" evidence="1">
    <location>
        <begin position="69"/>
        <end position="96"/>
    </location>
</feature>
<feature type="compositionally biased region" description="Polar residues" evidence="1">
    <location>
        <begin position="141"/>
        <end position="156"/>
    </location>
</feature>
<dbReference type="AlphaFoldDB" id="A0A158I1I6"/>
<dbReference type="Proteomes" id="UP000054925">
    <property type="component" value="Unassembled WGS sequence"/>
</dbReference>
<feature type="region of interest" description="Disordered" evidence="1">
    <location>
        <begin position="69"/>
        <end position="156"/>
    </location>
</feature>
<evidence type="ECO:0000256" key="1">
    <source>
        <dbReference type="SAM" id="MobiDB-lite"/>
    </source>
</evidence>
<gene>
    <name evidence="2" type="ORF">AWB67_02282</name>
</gene>
<proteinExistence type="predicted"/>
<dbReference type="EMBL" id="FCOL02000010">
    <property type="protein sequence ID" value="SAL49880.1"/>
    <property type="molecule type" value="Genomic_DNA"/>
</dbReference>
<reference evidence="2" key="1">
    <citation type="submission" date="2016-01" db="EMBL/GenBank/DDBJ databases">
        <authorList>
            <person name="Peeters C."/>
        </authorList>
    </citation>
    <scope>NUCLEOTIDE SEQUENCE [LARGE SCALE GENOMIC DNA]</scope>
    <source>
        <strain evidence="2">LMG 22937</strain>
    </source>
</reference>
<name>A0A158I1I6_9BURK</name>
<feature type="region of interest" description="Disordered" evidence="1">
    <location>
        <begin position="29"/>
        <end position="57"/>
    </location>
</feature>
<keyword evidence="3" id="KW-1185">Reference proteome</keyword>
<accession>A0A158I1I6</accession>
<comment type="caution">
    <text evidence="2">The sequence shown here is derived from an EMBL/GenBank/DDBJ whole genome shotgun (WGS) entry which is preliminary data.</text>
</comment>
<sequence length="156" mass="16418">MSPVAKNIVVFWIGTALHLGAVAQVSSGGAHWSAPKSQHPPTITKEGLNFENGNAKTDASLKDVIKTWEGQNQQPTEPSGPSTCVTNPSNCQTAPRASSKKNGIEAFENGDTESDALLSDIIKTSAPGQNQQPSDPNNPNTCLSNPKNCQTAPKPE</sequence>
<protein>
    <submittedName>
        <fullName evidence="2">Uncharacterized protein</fullName>
    </submittedName>
</protein>
<evidence type="ECO:0000313" key="2">
    <source>
        <dbReference type="EMBL" id="SAL49880.1"/>
    </source>
</evidence>